<evidence type="ECO:0000256" key="7">
    <source>
        <dbReference type="ARBA" id="ARBA00022803"/>
    </source>
</evidence>
<evidence type="ECO:0000256" key="1">
    <source>
        <dbReference type="ARBA" id="ARBA00004922"/>
    </source>
</evidence>
<evidence type="ECO:0000256" key="6">
    <source>
        <dbReference type="ARBA" id="ARBA00022737"/>
    </source>
</evidence>
<feature type="domain" description="O-GlcNAc transferase C-terminal" evidence="9">
    <location>
        <begin position="86"/>
        <end position="353"/>
    </location>
</feature>
<dbReference type="SUPFAM" id="SSF48452">
    <property type="entry name" value="TPR-like"/>
    <property type="match status" value="2"/>
</dbReference>
<dbReference type="Gene3D" id="3.40.50.11380">
    <property type="match status" value="1"/>
</dbReference>
<dbReference type="PANTHER" id="PTHR44366:SF1">
    <property type="entry name" value="UDP-N-ACETYLGLUCOSAMINE--PEPTIDE N-ACETYLGLUCOSAMINYLTRANSFERASE 110 KDA SUBUNIT"/>
    <property type="match status" value="1"/>
</dbReference>
<dbReference type="GO" id="GO:0006493">
    <property type="term" value="P:protein O-linked glycosylation"/>
    <property type="evidence" value="ECO:0007669"/>
    <property type="project" value="InterPro"/>
</dbReference>
<evidence type="ECO:0000256" key="2">
    <source>
        <dbReference type="ARBA" id="ARBA00005386"/>
    </source>
</evidence>
<dbReference type="PANTHER" id="PTHR44366">
    <property type="entry name" value="UDP-N-ACETYLGLUCOSAMINE--PEPTIDE N-ACETYLGLUCOSAMINYLTRANSFERASE 110 KDA SUBUNIT"/>
    <property type="match status" value="1"/>
</dbReference>
<evidence type="ECO:0000256" key="4">
    <source>
        <dbReference type="ARBA" id="ARBA00022676"/>
    </source>
</evidence>
<dbReference type="InterPro" id="IPR037919">
    <property type="entry name" value="OGT"/>
</dbReference>
<feature type="domain" description="O-GlcNAc transferase C-terminal" evidence="9">
    <location>
        <begin position="365"/>
        <end position="552"/>
    </location>
</feature>
<accession>A0A6G0YW36</accession>
<organism evidence="10 11">
    <name type="scientific">Aphis craccivora</name>
    <name type="common">Cowpea aphid</name>
    <dbReference type="NCBI Taxonomy" id="307492"/>
    <lineage>
        <taxon>Eukaryota</taxon>
        <taxon>Metazoa</taxon>
        <taxon>Ecdysozoa</taxon>
        <taxon>Arthropoda</taxon>
        <taxon>Hexapoda</taxon>
        <taxon>Insecta</taxon>
        <taxon>Pterygota</taxon>
        <taxon>Neoptera</taxon>
        <taxon>Paraneoptera</taxon>
        <taxon>Hemiptera</taxon>
        <taxon>Sternorrhyncha</taxon>
        <taxon>Aphidomorpha</taxon>
        <taxon>Aphidoidea</taxon>
        <taxon>Aphididae</taxon>
        <taxon>Aphidini</taxon>
        <taxon>Aphis</taxon>
        <taxon>Aphis</taxon>
    </lineage>
</organism>
<dbReference type="Proteomes" id="UP000478052">
    <property type="component" value="Unassembled WGS sequence"/>
</dbReference>
<dbReference type="SMART" id="SM00028">
    <property type="entry name" value="TPR"/>
    <property type="match status" value="2"/>
</dbReference>
<evidence type="ECO:0000313" key="10">
    <source>
        <dbReference type="EMBL" id="KAF0762283.1"/>
    </source>
</evidence>
<dbReference type="InterPro" id="IPR029489">
    <property type="entry name" value="OGT/SEC/SPY_C"/>
</dbReference>
<dbReference type="AlphaFoldDB" id="A0A6G0YW36"/>
<evidence type="ECO:0000256" key="3">
    <source>
        <dbReference type="ARBA" id="ARBA00011970"/>
    </source>
</evidence>
<evidence type="ECO:0000259" key="9">
    <source>
        <dbReference type="Pfam" id="PF13844"/>
    </source>
</evidence>
<dbReference type="Pfam" id="PF13844">
    <property type="entry name" value="Glyco_transf_41"/>
    <property type="match status" value="2"/>
</dbReference>
<dbReference type="Gene3D" id="3.40.50.2000">
    <property type="entry name" value="Glycogen Phosphorylase B"/>
    <property type="match status" value="1"/>
</dbReference>
<dbReference type="OrthoDB" id="6581765at2759"/>
<feature type="repeat" description="TPR" evidence="8">
    <location>
        <begin position="5"/>
        <end position="38"/>
    </location>
</feature>
<evidence type="ECO:0000313" key="11">
    <source>
        <dbReference type="Proteomes" id="UP000478052"/>
    </source>
</evidence>
<dbReference type="InterPro" id="IPR011990">
    <property type="entry name" value="TPR-like_helical_dom_sf"/>
</dbReference>
<dbReference type="EMBL" id="VUJU01002179">
    <property type="protein sequence ID" value="KAF0762283.1"/>
    <property type="molecule type" value="Genomic_DNA"/>
</dbReference>
<keyword evidence="5 10" id="KW-0808">Transferase</keyword>
<proteinExistence type="inferred from homology"/>
<feature type="non-terminal residue" evidence="10">
    <location>
        <position position="1"/>
    </location>
</feature>
<sequence length="564" mass="64725">DNTSVEVYVRMGNICIELNMSKKALSYFHMAIQLDSQCLEAFINIGSIQKDNENFIDAIHAYEATLKLKPDFPEVYCNLVICLQKICDWSDYDSHMKKLKEIVNKELNDDQVLSLLPHDSLSLPLSFEVQKKIASNYAKHRLEKLKKSIEEPQQFVYSTSLRGKLRIGFVSNNFSKYPVASIVESSFLNYSNKVQFCLYTLSSNDNIPEWMEPTLENISFKNLSQLKVIDAAKTINSDEIHVLVDMCGYTESSLIEIFSLRPAPVQVSWIGNPSTNNTSAVKFVDYFFTSESDFFSNPPNEYIKKLFLLHSTFFAGNHMQKFSELTRLKAEKNTNYELDLKEADNILNDQTIVEMVTQILKETPSIVHIRELYNLPCNAVVYCNFSKLYKIDPFTFRTWLNILNNVPKSVLWLLHLNDVADNNLKKFADDLNFDSSRIIFTNFIPKCEHLKKIQLADIYLETILYNGHSASLDALFAAIPVITILGETCASRITASQLTILGVTDTIAQNNQNYIDIAIKLGHDKNLLEEIKNNIWNLKKNSNLFNIEFCVQEIMKYLMNARIN</sequence>
<dbReference type="PROSITE" id="PS50005">
    <property type="entry name" value="TPR"/>
    <property type="match status" value="2"/>
</dbReference>
<evidence type="ECO:0000256" key="8">
    <source>
        <dbReference type="PROSITE-ProRule" id="PRU00339"/>
    </source>
</evidence>
<keyword evidence="4 10" id="KW-0328">Glycosyltransferase</keyword>
<keyword evidence="7 8" id="KW-0802">TPR repeat</keyword>
<gene>
    <name evidence="10" type="ORF">FWK35_00017481</name>
</gene>
<keyword evidence="11" id="KW-1185">Reference proteome</keyword>
<feature type="repeat" description="TPR" evidence="8">
    <location>
        <begin position="39"/>
        <end position="72"/>
    </location>
</feature>
<reference evidence="10 11" key="1">
    <citation type="submission" date="2019-08" db="EMBL/GenBank/DDBJ databases">
        <title>Whole genome of Aphis craccivora.</title>
        <authorList>
            <person name="Voronova N.V."/>
            <person name="Shulinski R.S."/>
            <person name="Bandarenka Y.V."/>
            <person name="Zhorov D.G."/>
            <person name="Warner D."/>
        </authorList>
    </citation>
    <scope>NUCLEOTIDE SEQUENCE [LARGE SCALE GENOMIC DNA]</scope>
    <source>
        <strain evidence="10">180601</strain>
        <tissue evidence="10">Whole Body</tissue>
    </source>
</reference>
<evidence type="ECO:0000256" key="5">
    <source>
        <dbReference type="ARBA" id="ARBA00022679"/>
    </source>
</evidence>
<keyword evidence="6" id="KW-0677">Repeat</keyword>
<protein>
    <recommendedName>
        <fullName evidence="3">protein O-GlcNAc transferase</fullName>
        <ecNumber evidence="3">2.4.1.255</ecNumber>
    </recommendedName>
</protein>
<dbReference type="Gene3D" id="1.25.40.10">
    <property type="entry name" value="Tetratricopeptide repeat domain"/>
    <property type="match status" value="1"/>
</dbReference>
<comment type="pathway">
    <text evidence="1">Protein modification; protein glycosylation.</text>
</comment>
<comment type="similarity">
    <text evidence="2">Belongs to the glycosyltransferase 41 family. O-GlcNAc transferase subfamily.</text>
</comment>
<comment type="caution">
    <text evidence="10">The sequence shown here is derived from an EMBL/GenBank/DDBJ whole genome shotgun (WGS) entry which is preliminary data.</text>
</comment>
<dbReference type="EC" id="2.4.1.255" evidence="3"/>
<name>A0A6G0YW36_APHCR</name>
<dbReference type="InterPro" id="IPR019734">
    <property type="entry name" value="TPR_rpt"/>
</dbReference>
<dbReference type="GO" id="GO:0097363">
    <property type="term" value="F:protein O-acetylglucosaminyltransferase activity"/>
    <property type="evidence" value="ECO:0007669"/>
    <property type="project" value="UniProtKB-EC"/>
</dbReference>